<keyword evidence="1" id="KW-1133">Transmembrane helix</keyword>
<dbReference type="RefSeq" id="WP_156405123.1">
    <property type="nucleotide sequence ID" value="NZ_AYYR01000017.1"/>
</dbReference>
<dbReference type="AlphaFoldDB" id="A0A0R2BHB8"/>
<dbReference type="PATRIC" id="fig|1423733.4.peg.918"/>
<gene>
    <name evidence="2" type="ORF">FC82_GL000872</name>
</gene>
<feature type="transmembrane region" description="Helical" evidence="1">
    <location>
        <begin position="56"/>
        <end position="75"/>
    </location>
</feature>
<feature type="transmembrane region" description="Helical" evidence="1">
    <location>
        <begin position="23"/>
        <end position="44"/>
    </location>
</feature>
<proteinExistence type="predicted"/>
<name>A0A0R2BHB8_SECCO</name>
<evidence type="ECO:0000256" key="1">
    <source>
        <dbReference type="SAM" id="Phobius"/>
    </source>
</evidence>
<organism evidence="2 3">
    <name type="scientific">Secundilactobacillus collinoides DSM 20515 = JCM 1123</name>
    <dbReference type="NCBI Taxonomy" id="1423733"/>
    <lineage>
        <taxon>Bacteria</taxon>
        <taxon>Bacillati</taxon>
        <taxon>Bacillota</taxon>
        <taxon>Bacilli</taxon>
        <taxon>Lactobacillales</taxon>
        <taxon>Lactobacillaceae</taxon>
        <taxon>Secundilactobacillus</taxon>
    </lineage>
</organism>
<reference evidence="2 3" key="1">
    <citation type="journal article" date="2015" name="Genome Announc.">
        <title>Expanding the biotechnology potential of lactobacilli through comparative genomics of 213 strains and associated genera.</title>
        <authorList>
            <person name="Sun Z."/>
            <person name="Harris H.M."/>
            <person name="McCann A."/>
            <person name="Guo C."/>
            <person name="Argimon S."/>
            <person name="Zhang W."/>
            <person name="Yang X."/>
            <person name="Jeffery I.B."/>
            <person name="Cooney J.C."/>
            <person name="Kagawa T.F."/>
            <person name="Liu W."/>
            <person name="Song Y."/>
            <person name="Salvetti E."/>
            <person name="Wrobel A."/>
            <person name="Rasinkangas P."/>
            <person name="Parkhill J."/>
            <person name="Rea M.C."/>
            <person name="O'Sullivan O."/>
            <person name="Ritari J."/>
            <person name="Douillard F.P."/>
            <person name="Paul Ross R."/>
            <person name="Yang R."/>
            <person name="Briner A.E."/>
            <person name="Felis G.E."/>
            <person name="de Vos W.M."/>
            <person name="Barrangou R."/>
            <person name="Klaenhammer T.R."/>
            <person name="Caufield P.W."/>
            <person name="Cui Y."/>
            <person name="Zhang H."/>
            <person name="O'Toole P.W."/>
        </authorList>
    </citation>
    <scope>NUCLEOTIDE SEQUENCE [LARGE SCALE GENOMIC DNA]</scope>
    <source>
        <strain evidence="2 3">DSM 20515</strain>
    </source>
</reference>
<comment type="caution">
    <text evidence="2">The sequence shown here is derived from an EMBL/GenBank/DDBJ whole genome shotgun (WGS) entry which is preliminary data.</text>
</comment>
<accession>A0A0R2BHB8</accession>
<evidence type="ECO:0000313" key="3">
    <source>
        <dbReference type="Proteomes" id="UP000051845"/>
    </source>
</evidence>
<keyword evidence="1" id="KW-0472">Membrane</keyword>
<keyword evidence="1" id="KW-0812">Transmembrane</keyword>
<sequence length="184" mass="21531">MTIQDSKKFKIVIKERLGEISNLLHLLLVTIRWGFLLYAIWLIFLGIIDSQRMGRFIMAFVMVIMFFITPMLPIYQEATPIWYFGRRSLVNTQWSFSGHRPYNIHIENNGGDIGIALHQYGVSQWLNVKQHGNRFNVDADDVVNNYKSQVAYVYFTAKDNGKKLVETDHNTNGQNVHFIYKRIN</sequence>
<evidence type="ECO:0000313" key="2">
    <source>
        <dbReference type="EMBL" id="KRM76932.1"/>
    </source>
</evidence>
<dbReference type="Proteomes" id="UP000051845">
    <property type="component" value="Unassembled WGS sequence"/>
</dbReference>
<protein>
    <submittedName>
        <fullName evidence="2">Uncharacterized protein</fullName>
    </submittedName>
</protein>
<dbReference type="EMBL" id="AYYR01000017">
    <property type="protein sequence ID" value="KRM76932.1"/>
    <property type="molecule type" value="Genomic_DNA"/>
</dbReference>